<feature type="domain" description="Apiosidase-like catalytic" evidence="1">
    <location>
        <begin position="86"/>
        <end position="382"/>
    </location>
</feature>
<dbReference type="STRING" id="641524.ADICYQ_2314"/>
<organism evidence="3 4">
    <name type="scientific">Cyclobacterium qasimii M12-11B</name>
    <dbReference type="NCBI Taxonomy" id="641524"/>
    <lineage>
        <taxon>Bacteria</taxon>
        <taxon>Pseudomonadati</taxon>
        <taxon>Bacteroidota</taxon>
        <taxon>Cytophagia</taxon>
        <taxon>Cytophagales</taxon>
        <taxon>Cyclobacteriaceae</taxon>
        <taxon>Cyclobacterium</taxon>
    </lineage>
</organism>
<evidence type="ECO:0000313" key="3">
    <source>
        <dbReference type="EMBL" id="EPR68617.1"/>
    </source>
</evidence>
<evidence type="ECO:0000259" key="2">
    <source>
        <dbReference type="Pfam" id="PF16586"/>
    </source>
</evidence>
<sequence>MDVNFDVTLNGPGGKTYTIPTFWDGENTWKARLVATEPGTWNWSTGTGQTKDNGLDGKNGSFTAEAWTEAEKEINPNRRGFIRTASNNRSLEYADGTPFFLIGDTWWSALTRTYRWSSSEGVSNISFQDAVGLRKKQGFNSINIISSFPTDNIKGIWHKNTQGEKVAEDGTTPFQINGDDCDHLRINPGYFQQADKKWQYFSDNGFVIFLESVRRSEAWPNESSIEKDAFMNYTRYIWARWGCYNMIYSWLHMDEDQNKNTWSSMLEKSISELGSMPYGQPRTAMTPHVGSHDYWNSNIQAGLDVHNISNNNARENDTAFPELREIFYQTNKPGFNIEGFYPDFWWANSPQGGMSQDEYALFIAYGCVLNGGFPGYVWGDAYWGGTHYKTGDPHINGFNRWSAAKMKHLASFILDEGYDYRTLKPASVTHLVDNYDEFVALAISEDHQTILGIVPVVTMDRDIIIKDLPIAQKYQLAWWDIDNGGWQGQAEVTSLGSGKITLPETPNKKQSWAFKLTVAE</sequence>
<dbReference type="EMBL" id="ATNM01000096">
    <property type="protein sequence ID" value="EPR68617.1"/>
    <property type="molecule type" value="Genomic_DNA"/>
</dbReference>
<comment type="caution">
    <text evidence="3">The sequence shown here is derived from an EMBL/GenBank/DDBJ whole genome shotgun (WGS) entry which is preliminary data.</text>
</comment>
<evidence type="ECO:0000313" key="4">
    <source>
        <dbReference type="Proteomes" id="UP000014974"/>
    </source>
</evidence>
<proteinExistence type="predicted"/>
<dbReference type="Pfam" id="PF16586">
    <property type="entry name" value="DUF5060"/>
    <property type="match status" value="1"/>
</dbReference>
<dbReference type="PANTHER" id="PTHR37836">
    <property type="entry name" value="LMO1036 PROTEIN"/>
    <property type="match status" value="1"/>
</dbReference>
<reference evidence="3 4" key="1">
    <citation type="journal article" date="2013" name="Genome Announc.">
        <title>Draft Genome Sequence of Cyclobacterium qasimii Strain M12-11BT, Isolated from Arctic Marine Sediment.</title>
        <authorList>
            <person name="Shivaji S."/>
            <person name="Ara S."/>
            <person name="Singh A."/>
            <person name="Kumar Pinnaka A."/>
        </authorList>
    </citation>
    <scope>NUCLEOTIDE SEQUENCE [LARGE SCALE GENOMIC DNA]</scope>
    <source>
        <strain evidence="3 4">M12-11B</strain>
    </source>
</reference>
<dbReference type="eggNOG" id="COG2730">
    <property type="taxonomic scope" value="Bacteria"/>
</dbReference>
<feature type="domain" description="DUF5060" evidence="2">
    <location>
        <begin position="2"/>
        <end position="45"/>
    </location>
</feature>
<evidence type="ECO:0008006" key="5">
    <source>
        <dbReference type="Google" id="ProtNLM"/>
    </source>
</evidence>
<dbReference type="AlphaFoldDB" id="S7VGG2"/>
<accession>S7VGG2</accession>
<evidence type="ECO:0000259" key="1">
    <source>
        <dbReference type="Pfam" id="PF13204"/>
    </source>
</evidence>
<dbReference type="Gene3D" id="2.60.40.10">
    <property type="entry name" value="Immunoglobulins"/>
    <property type="match status" value="1"/>
</dbReference>
<gene>
    <name evidence="3" type="ORF">ADICYQ_2314</name>
</gene>
<dbReference type="PANTHER" id="PTHR37836:SF2">
    <property type="entry name" value="DUF4038 DOMAIN-CONTAINING PROTEIN"/>
    <property type="match status" value="1"/>
</dbReference>
<dbReference type="InterPro" id="IPR032260">
    <property type="entry name" value="DUF5060"/>
</dbReference>
<protein>
    <recommendedName>
        <fullName evidence="5">DUF4038 domain-containing protein</fullName>
    </recommendedName>
</protein>
<dbReference type="InterPro" id="IPR025277">
    <property type="entry name" value="Apiosidase-like_cat_dom"/>
</dbReference>
<name>S7VGG2_9BACT</name>
<dbReference type="InterPro" id="IPR013783">
    <property type="entry name" value="Ig-like_fold"/>
</dbReference>
<dbReference type="Pfam" id="PF13204">
    <property type="entry name" value="Apiosidase"/>
    <property type="match status" value="1"/>
</dbReference>
<dbReference type="Proteomes" id="UP000014974">
    <property type="component" value="Unassembled WGS sequence"/>
</dbReference>
<dbReference type="Gene3D" id="3.20.20.80">
    <property type="entry name" value="Glycosidases"/>
    <property type="match status" value="1"/>
</dbReference>